<feature type="domain" description="Mechanosensitive ion channel transmembrane helices 2/3" evidence="10">
    <location>
        <begin position="65"/>
        <end position="105"/>
    </location>
</feature>
<feature type="domain" description="Mechanosensitive ion channel MscS C-terminal" evidence="9">
    <location>
        <begin position="179"/>
        <end position="261"/>
    </location>
</feature>
<protein>
    <submittedName>
        <fullName evidence="11">Mechanosensitive ion channel</fullName>
    </submittedName>
</protein>
<evidence type="ECO:0000256" key="2">
    <source>
        <dbReference type="ARBA" id="ARBA00008017"/>
    </source>
</evidence>
<organism evidence="11 12">
    <name type="scientific">Candidatus Sulfomarinibacter kjeldsenii</name>
    <dbReference type="NCBI Taxonomy" id="2885994"/>
    <lineage>
        <taxon>Bacteria</taxon>
        <taxon>Pseudomonadati</taxon>
        <taxon>Acidobacteriota</taxon>
        <taxon>Thermoanaerobaculia</taxon>
        <taxon>Thermoanaerobaculales</taxon>
        <taxon>Candidatus Sulfomarinibacteraceae</taxon>
        <taxon>Candidatus Sulfomarinibacter</taxon>
    </lineage>
</organism>
<dbReference type="EMBL" id="JACXWA010000087">
    <property type="protein sequence ID" value="MBD3870774.1"/>
    <property type="molecule type" value="Genomic_DNA"/>
</dbReference>
<dbReference type="Pfam" id="PF00924">
    <property type="entry name" value="MS_channel_2nd"/>
    <property type="match status" value="1"/>
</dbReference>
<evidence type="ECO:0000256" key="1">
    <source>
        <dbReference type="ARBA" id="ARBA00004651"/>
    </source>
</evidence>
<evidence type="ECO:0000256" key="7">
    <source>
        <dbReference type="SAM" id="Phobius"/>
    </source>
</evidence>
<dbReference type="InterPro" id="IPR049142">
    <property type="entry name" value="MS_channel_1st"/>
</dbReference>
<dbReference type="InterPro" id="IPR008910">
    <property type="entry name" value="MSC_TM_helix"/>
</dbReference>
<dbReference type="AlphaFoldDB" id="A0A8J6Y715"/>
<comment type="caution">
    <text evidence="11">The sequence shown here is derived from an EMBL/GenBank/DDBJ whole genome shotgun (WGS) entry which is preliminary data.</text>
</comment>
<dbReference type="SUPFAM" id="SSF82861">
    <property type="entry name" value="Mechanosensitive channel protein MscS (YggB), transmembrane region"/>
    <property type="match status" value="1"/>
</dbReference>
<dbReference type="PANTHER" id="PTHR30221:SF1">
    <property type="entry name" value="SMALL-CONDUCTANCE MECHANOSENSITIVE CHANNEL"/>
    <property type="match status" value="1"/>
</dbReference>
<evidence type="ECO:0000259" key="9">
    <source>
        <dbReference type="Pfam" id="PF21082"/>
    </source>
</evidence>
<evidence type="ECO:0000259" key="8">
    <source>
        <dbReference type="Pfam" id="PF00924"/>
    </source>
</evidence>
<dbReference type="Proteomes" id="UP000598633">
    <property type="component" value="Unassembled WGS sequence"/>
</dbReference>
<feature type="transmembrane region" description="Helical" evidence="7">
    <location>
        <begin position="58"/>
        <end position="79"/>
    </location>
</feature>
<dbReference type="InterPro" id="IPR011066">
    <property type="entry name" value="MscS_channel_C_sf"/>
</dbReference>
<evidence type="ECO:0000256" key="6">
    <source>
        <dbReference type="ARBA" id="ARBA00023136"/>
    </source>
</evidence>
<keyword evidence="3" id="KW-1003">Cell membrane</keyword>
<evidence type="ECO:0000256" key="5">
    <source>
        <dbReference type="ARBA" id="ARBA00022989"/>
    </source>
</evidence>
<keyword evidence="6 7" id="KW-0472">Membrane</keyword>
<dbReference type="PANTHER" id="PTHR30221">
    <property type="entry name" value="SMALL-CONDUCTANCE MECHANOSENSITIVE CHANNEL"/>
    <property type="match status" value="1"/>
</dbReference>
<dbReference type="Gene3D" id="2.30.30.60">
    <property type="match status" value="1"/>
</dbReference>
<dbReference type="SUPFAM" id="SSF82689">
    <property type="entry name" value="Mechanosensitive channel protein MscS (YggB), C-terminal domain"/>
    <property type="match status" value="1"/>
</dbReference>
<dbReference type="GO" id="GO:0005886">
    <property type="term" value="C:plasma membrane"/>
    <property type="evidence" value="ECO:0007669"/>
    <property type="project" value="UniProtKB-SubCell"/>
</dbReference>
<feature type="transmembrane region" description="Helical" evidence="7">
    <location>
        <begin position="20"/>
        <end position="38"/>
    </location>
</feature>
<name>A0A8J6Y715_9BACT</name>
<dbReference type="Pfam" id="PF05552">
    <property type="entry name" value="MS_channel_1st_1"/>
    <property type="match status" value="1"/>
</dbReference>
<feature type="transmembrane region" description="Helical" evidence="7">
    <location>
        <begin position="85"/>
        <end position="104"/>
    </location>
</feature>
<sequence>MFIEQIQQILDSAWALVAANYRPVLAALIIFVVGRMAAGWVRKLTRTGLERGEVDATLVPFVAKLVYWAVMAVVVIAALNRLGVATTSVVAIFGAAGLAVGLAMQGTLSNFASGVMLLIFRPFDLGDYVDAGGITGSVMEIGIFATTLKSPDNIRITVPNSQIYGSTISNFNGYETRRVDMVMGISYDDNIQTAMDTIQRIVVADERVLADPAPQIAVSNLGDSSVDIVVRPWCNAADCWPLRFDLNRSLKEGLEAAGCSIPYPQRDVHTYSVAI</sequence>
<evidence type="ECO:0000313" key="12">
    <source>
        <dbReference type="Proteomes" id="UP000598633"/>
    </source>
</evidence>
<dbReference type="InterPro" id="IPR006685">
    <property type="entry name" value="MscS_channel_2nd"/>
</dbReference>
<keyword evidence="4 7" id="KW-0812">Transmembrane</keyword>
<proteinExistence type="inferred from homology"/>
<evidence type="ECO:0000256" key="4">
    <source>
        <dbReference type="ARBA" id="ARBA00022692"/>
    </source>
</evidence>
<comment type="similarity">
    <text evidence="2">Belongs to the MscS (TC 1.A.23) family.</text>
</comment>
<dbReference type="GO" id="GO:0008381">
    <property type="term" value="F:mechanosensitive monoatomic ion channel activity"/>
    <property type="evidence" value="ECO:0007669"/>
    <property type="project" value="InterPro"/>
</dbReference>
<gene>
    <name evidence="11" type="ORF">IFJ97_05375</name>
</gene>
<evidence type="ECO:0000259" key="10">
    <source>
        <dbReference type="Pfam" id="PF21088"/>
    </source>
</evidence>
<dbReference type="Pfam" id="PF21082">
    <property type="entry name" value="MS_channel_3rd"/>
    <property type="match status" value="1"/>
</dbReference>
<keyword evidence="5 7" id="KW-1133">Transmembrane helix</keyword>
<dbReference type="Gene3D" id="1.10.287.1260">
    <property type="match status" value="1"/>
</dbReference>
<accession>A0A8J6Y715</accession>
<dbReference type="InterPro" id="IPR049278">
    <property type="entry name" value="MS_channel_C"/>
</dbReference>
<dbReference type="Pfam" id="PF21088">
    <property type="entry name" value="MS_channel_1st"/>
    <property type="match status" value="1"/>
</dbReference>
<evidence type="ECO:0000256" key="3">
    <source>
        <dbReference type="ARBA" id="ARBA00022475"/>
    </source>
</evidence>
<dbReference type="InterPro" id="IPR023408">
    <property type="entry name" value="MscS_beta-dom_sf"/>
</dbReference>
<evidence type="ECO:0000313" key="11">
    <source>
        <dbReference type="EMBL" id="MBD3870774.1"/>
    </source>
</evidence>
<dbReference type="InterPro" id="IPR045275">
    <property type="entry name" value="MscS_archaea/bacteria_type"/>
</dbReference>
<dbReference type="InterPro" id="IPR011014">
    <property type="entry name" value="MscS_channel_TM-2"/>
</dbReference>
<dbReference type="Gene3D" id="3.30.70.100">
    <property type="match status" value="1"/>
</dbReference>
<reference evidence="11 12" key="1">
    <citation type="submission" date="2020-08" db="EMBL/GenBank/DDBJ databases">
        <title>Acidobacteriota in marine sediments use diverse sulfur dissimilation pathways.</title>
        <authorList>
            <person name="Wasmund K."/>
        </authorList>
    </citation>
    <scope>NUCLEOTIDE SEQUENCE [LARGE SCALE GENOMIC DNA]</scope>
    <source>
        <strain evidence="11">MAG AM3-A</strain>
    </source>
</reference>
<comment type="subcellular location">
    <subcellularLocation>
        <location evidence="1">Cell membrane</location>
        <topology evidence="1">Multi-pass membrane protein</topology>
    </subcellularLocation>
</comment>
<dbReference type="InterPro" id="IPR010920">
    <property type="entry name" value="LSM_dom_sf"/>
</dbReference>
<dbReference type="SUPFAM" id="SSF50182">
    <property type="entry name" value="Sm-like ribonucleoproteins"/>
    <property type="match status" value="1"/>
</dbReference>
<feature type="domain" description="Mechanosensitive ion channel MscS" evidence="8">
    <location>
        <begin position="107"/>
        <end position="172"/>
    </location>
</feature>